<protein>
    <recommendedName>
        <fullName evidence="4">(2Fe-2S)-binding protein</fullName>
    </recommendedName>
</protein>
<dbReference type="InterPro" id="IPR041854">
    <property type="entry name" value="BFD-like_2Fe2S-bd_dom_sf"/>
</dbReference>
<organism evidence="2 3">
    <name type="scientific">Methylobrevis albus</name>
    <dbReference type="NCBI Taxonomy" id="2793297"/>
    <lineage>
        <taxon>Bacteria</taxon>
        <taxon>Pseudomonadati</taxon>
        <taxon>Pseudomonadota</taxon>
        <taxon>Alphaproteobacteria</taxon>
        <taxon>Hyphomicrobiales</taxon>
        <taxon>Pleomorphomonadaceae</taxon>
        <taxon>Methylobrevis</taxon>
    </lineage>
</organism>
<sequence length="98" mass="10798">MIVCHCNVLSRADLERTVDELLAEDPLRVLTPGLVYMTMGKRGRCCGCFPNAIAVISAYVDACRDRDDLARHRREHPAPAPQPAVEPAAATGRRRRTG</sequence>
<dbReference type="EMBL" id="JADZLT010000043">
    <property type="protein sequence ID" value="MBH0237473.1"/>
    <property type="molecule type" value="Genomic_DNA"/>
</dbReference>
<dbReference type="AlphaFoldDB" id="A0A931MWN5"/>
<reference evidence="2" key="1">
    <citation type="submission" date="2020-12" db="EMBL/GenBank/DDBJ databases">
        <title>Methylobrevis albus sp. nov., isolated from fresh water lack sediment.</title>
        <authorList>
            <person name="Zou Q."/>
        </authorList>
    </citation>
    <scope>NUCLEOTIDE SEQUENCE</scope>
    <source>
        <strain evidence="2">L22</strain>
    </source>
</reference>
<accession>A0A931MWN5</accession>
<dbReference type="Proteomes" id="UP000631694">
    <property type="component" value="Unassembled WGS sequence"/>
</dbReference>
<comment type="caution">
    <text evidence="2">The sequence shown here is derived from an EMBL/GenBank/DDBJ whole genome shotgun (WGS) entry which is preliminary data.</text>
</comment>
<name>A0A931MWN5_9HYPH</name>
<evidence type="ECO:0000256" key="1">
    <source>
        <dbReference type="SAM" id="MobiDB-lite"/>
    </source>
</evidence>
<keyword evidence="3" id="KW-1185">Reference proteome</keyword>
<evidence type="ECO:0008006" key="4">
    <source>
        <dbReference type="Google" id="ProtNLM"/>
    </source>
</evidence>
<proteinExistence type="predicted"/>
<feature type="region of interest" description="Disordered" evidence="1">
    <location>
        <begin position="70"/>
        <end position="98"/>
    </location>
</feature>
<dbReference type="RefSeq" id="WP_197310564.1">
    <property type="nucleotide sequence ID" value="NZ_JADZLT010000043.1"/>
</dbReference>
<dbReference type="Gene3D" id="1.10.10.1100">
    <property type="entry name" value="BFD-like [2Fe-2S]-binding domain"/>
    <property type="match status" value="1"/>
</dbReference>
<evidence type="ECO:0000313" key="2">
    <source>
        <dbReference type="EMBL" id="MBH0237473.1"/>
    </source>
</evidence>
<evidence type="ECO:0000313" key="3">
    <source>
        <dbReference type="Proteomes" id="UP000631694"/>
    </source>
</evidence>
<gene>
    <name evidence="2" type="ORF">I5731_06530</name>
</gene>